<proteinExistence type="predicted"/>
<name>A0A5M8PZG0_9LECA</name>
<keyword evidence="4" id="KW-0472">Membrane</keyword>
<feature type="compositionally biased region" description="Pro residues" evidence="3">
    <location>
        <begin position="168"/>
        <end position="185"/>
    </location>
</feature>
<comment type="caution">
    <text evidence="5">The sequence shown here is derived from an EMBL/GenBank/DDBJ whole genome shotgun (WGS) entry which is preliminary data.</text>
</comment>
<feature type="compositionally biased region" description="Low complexity" evidence="3">
    <location>
        <begin position="157"/>
        <end position="167"/>
    </location>
</feature>
<keyword evidence="2" id="KW-0560">Oxidoreductase</keyword>
<dbReference type="Gene3D" id="3.40.50.720">
    <property type="entry name" value="NAD(P)-binding Rossmann-like Domain"/>
    <property type="match status" value="1"/>
</dbReference>
<organism evidence="5 6">
    <name type="scientific">Lasallia pustulata</name>
    <dbReference type="NCBI Taxonomy" id="136370"/>
    <lineage>
        <taxon>Eukaryota</taxon>
        <taxon>Fungi</taxon>
        <taxon>Dikarya</taxon>
        <taxon>Ascomycota</taxon>
        <taxon>Pezizomycotina</taxon>
        <taxon>Lecanoromycetes</taxon>
        <taxon>OSLEUM clade</taxon>
        <taxon>Umbilicariomycetidae</taxon>
        <taxon>Umbilicariales</taxon>
        <taxon>Umbilicariaceae</taxon>
        <taxon>Lasallia</taxon>
    </lineage>
</organism>
<evidence type="ECO:0000256" key="1">
    <source>
        <dbReference type="ARBA" id="ARBA00022857"/>
    </source>
</evidence>
<evidence type="ECO:0000313" key="6">
    <source>
        <dbReference type="Proteomes" id="UP000324767"/>
    </source>
</evidence>
<dbReference type="SUPFAM" id="SSF51735">
    <property type="entry name" value="NAD(P)-binding Rossmann-fold domains"/>
    <property type="match status" value="1"/>
</dbReference>
<evidence type="ECO:0000313" key="5">
    <source>
        <dbReference type="EMBL" id="KAA6414460.1"/>
    </source>
</evidence>
<feature type="transmembrane region" description="Helical" evidence="4">
    <location>
        <begin position="31"/>
        <end position="64"/>
    </location>
</feature>
<dbReference type="Proteomes" id="UP000324767">
    <property type="component" value="Unassembled WGS sequence"/>
</dbReference>
<dbReference type="Pfam" id="PF00106">
    <property type="entry name" value="adh_short"/>
    <property type="match status" value="1"/>
</dbReference>
<dbReference type="EMBL" id="VXIT01000002">
    <property type="protein sequence ID" value="KAA6414460.1"/>
    <property type="molecule type" value="Genomic_DNA"/>
</dbReference>
<evidence type="ECO:0000256" key="2">
    <source>
        <dbReference type="ARBA" id="ARBA00023002"/>
    </source>
</evidence>
<dbReference type="GO" id="GO:0016491">
    <property type="term" value="F:oxidoreductase activity"/>
    <property type="evidence" value="ECO:0007669"/>
    <property type="project" value="UniProtKB-KW"/>
</dbReference>
<feature type="compositionally biased region" description="Pro residues" evidence="3">
    <location>
        <begin position="138"/>
        <end position="156"/>
    </location>
</feature>
<dbReference type="OrthoDB" id="5545019at2759"/>
<accession>A0A5M8PZG0</accession>
<keyword evidence="1" id="KW-0521">NADP</keyword>
<dbReference type="InterPro" id="IPR036291">
    <property type="entry name" value="NAD(P)-bd_dom_sf"/>
</dbReference>
<keyword evidence="4" id="KW-0812">Transmembrane</keyword>
<gene>
    <name evidence="5" type="ORF">FRX48_01209</name>
</gene>
<sequence>MDELPEGAKIDFTAAMNSGQFAANRFRGQTVVLVLVFVLAFYGLILVLAKIFSFIRLIFSLFILPGTPLRQFGPPGSWAIITGASDGIGKEFALQLARQNFNLVLLSRTASKLEALAHEIRTLNPAIRTLTHAIDFSLPPPPPPSPSSTPSSPPSTSPSSSTTSAPATPSPSPSPSPPKKNSPPS</sequence>
<protein>
    <submittedName>
        <fullName evidence="5">Short-chain dehydrogenase reductase SDR</fullName>
    </submittedName>
</protein>
<evidence type="ECO:0000256" key="3">
    <source>
        <dbReference type="SAM" id="MobiDB-lite"/>
    </source>
</evidence>
<dbReference type="PANTHER" id="PTHR43086">
    <property type="entry name" value="VERY-LONG-CHAIN 3-OXOOACYL-COA REDUCTASE"/>
    <property type="match status" value="1"/>
</dbReference>
<evidence type="ECO:0000256" key="4">
    <source>
        <dbReference type="SAM" id="Phobius"/>
    </source>
</evidence>
<feature type="region of interest" description="Disordered" evidence="3">
    <location>
        <begin position="134"/>
        <end position="185"/>
    </location>
</feature>
<dbReference type="PANTHER" id="PTHR43086:SF2">
    <property type="entry name" value="HYDROXYSTEROID DEHYDROGENASE-LIKE PROTEIN 1"/>
    <property type="match status" value="1"/>
</dbReference>
<dbReference type="InterPro" id="IPR002347">
    <property type="entry name" value="SDR_fam"/>
</dbReference>
<dbReference type="GO" id="GO:0005783">
    <property type="term" value="C:endoplasmic reticulum"/>
    <property type="evidence" value="ECO:0007669"/>
    <property type="project" value="TreeGrafter"/>
</dbReference>
<reference evidence="5 6" key="1">
    <citation type="submission" date="2019-09" db="EMBL/GenBank/DDBJ databases">
        <title>The hologenome of the rock-dwelling lichen Lasallia pustulata.</title>
        <authorList>
            <person name="Greshake Tzovaras B."/>
            <person name="Segers F."/>
            <person name="Bicker A."/>
            <person name="Dal Grande F."/>
            <person name="Otte J."/>
            <person name="Hankeln T."/>
            <person name="Schmitt I."/>
            <person name="Ebersberger I."/>
        </authorList>
    </citation>
    <scope>NUCLEOTIDE SEQUENCE [LARGE SCALE GENOMIC DNA]</scope>
    <source>
        <strain evidence="5">A1-1</strain>
    </source>
</reference>
<dbReference type="AlphaFoldDB" id="A0A5M8PZG0"/>
<keyword evidence="4" id="KW-1133">Transmembrane helix</keyword>
<dbReference type="GO" id="GO:0030497">
    <property type="term" value="P:fatty acid elongation"/>
    <property type="evidence" value="ECO:0007669"/>
    <property type="project" value="TreeGrafter"/>
</dbReference>